<dbReference type="SUPFAM" id="SSF53474">
    <property type="entry name" value="alpha/beta-Hydrolases"/>
    <property type="match status" value="1"/>
</dbReference>
<proteinExistence type="predicted"/>
<comment type="caution">
    <text evidence="2">The sequence shown here is derived from an EMBL/GenBank/DDBJ whole genome shotgun (WGS) entry which is preliminary data.</text>
</comment>
<protein>
    <submittedName>
        <fullName evidence="2">Alpha/beta hydrolase</fullName>
    </submittedName>
</protein>
<dbReference type="Gene3D" id="3.40.50.1820">
    <property type="entry name" value="alpha/beta hydrolase"/>
    <property type="match status" value="1"/>
</dbReference>
<organism evidence="2 4">
    <name type="scientific">Caldimonas thermodepolymerans</name>
    <dbReference type="NCBI Taxonomy" id="215580"/>
    <lineage>
        <taxon>Bacteria</taxon>
        <taxon>Pseudomonadati</taxon>
        <taxon>Pseudomonadota</taxon>
        <taxon>Betaproteobacteria</taxon>
        <taxon>Burkholderiales</taxon>
        <taxon>Sphaerotilaceae</taxon>
        <taxon>Caldimonas</taxon>
    </lineage>
</organism>
<feature type="domain" description="Serine aminopeptidase S33" evidence="1">
    <location>
        <begin position="86"/>
        <end position="190"/>
    </location>
</feature>
<evidence type="ECO:0000313" key="2">
    <source>
        <dbReference type="EMBL" id="PPE69236.1"/>
    </source>
</evidence>
<keyword evidence="4" id="KW-1185">Reference proteome</keyword>
<gene>
    <name evidence="2" type="ORF">C1702_13265</name>
    <name evidence="3" type="ORF">EV676_101176</name>
</gene>
<dbReference type="PROSITE" id="PS51257">
    <property type="entry name" value="PROKAR_LIPOPROTEIN"/>
    <property type="match status" value="1"/>
</dbReference>
<dbReference type="Proteomes" id="UP000239406">
    <property type="component" value="Unassembled WGS sequence"/>
</dbReference>
<dbReference type="RefSeq" id="WP_104358190.1">
    <property type="nucleotide sequence ID" value="NZ_CALFFA010000022.1"/>
</dbReference>
<name>A0A2S5T2R0_9BURK</name>
<evidence type="ECO:0000313" key="4">
    <source>
        <dbReference type="Proteomes" id="UP000239406"/>
    </source>
</evidence>
<dbReference type="OrthoDB" id="9798884at2"/>
<reference evidence="3 5" key="2">
    <citation type="submission" date="2019-03" db="EMBL/GenBank/DDBJ databases">
        <title>Genomic Encyclopedia of Type Strains, Phase IV (KMG-IV): sequencing the most valuable type-strain genomes for metagenomic binning, comparative biology and taxonomic classification.</title>
        <authorList>
            <person name="Goeker M."/>
        </authorList>
    </citation>
    <scope>NUCLEOTIDE SEQUENCE [LARGE SCALE GENOMIC DNA]</scope>
    <source>
        <strain evidence="3 5">DSM 15264</strain>
    </source>
</reference>
<dbReference type="EMBL" id="PSNY01000014">
    <property type="protein sequence ID" value="PPE69236.1"/>
    <property type="molecule type" value="Genomic_DNA"/>
</dbReference>
<dbReference type="EMBL" id="SLXF01000001">
    <property type="protein sequence ID" value="TCP09602.1"/>
    <property type="molecule type" value="Genomic_DNA"/>
</dbReference>
<evidence type="ECO:0000259" key="1">
    <source>
        <dbReference type="Pfam" id="PF12146"/>
    </source>
</evidence>
<reference evidence="2 4" key="1">
    <citation type="submission" date="2018-02" db="EMBL/GenBank/DDBJ databases">
        <title>Reclassifiation of [Polyangium] brachysporum DSM 7029 as Guopingzhaonella breviflexa gen. nov., sp. nov., a member of the family Comamonadaceae.</title>
        <authorList>
            <person name="Tang B."/>
        </authorList>
    </citation>
    <scope>NUCLEOTIDE SEQUENCE [LARGE SCALE GENOMIC DNA]</scope>
    <source>
        <strain evidence="2 4">DSM 15344</strain>
    </source>
</reference>
<dbReference type="GO" id="GO:0016787">
    <property type="term" value="F:hydrolase activity"/>
    <property type="evidence" value="ECO:0007669"/>
    <property type="project" value="UniProtKB-KW"/>
</dbReference>
<evidence type="ECO:0000313" key="3">
    <source>
        <dbReference type="EMBL" id="TCP09602.1"/>
    </source>
</evidence>
<dbReference type="Pfam" id="PF12146">
    <property type="entry name" value="Hydrolase_4"/>
    <property type="match status" value="1"/>
</dbReference>
<sequence>MKLLLAHRWRLALLLVLAFALLGGCHVLDQQQRRWIFQPQTQAWQGGLYAAEGMEDAWIEFTSQVTGEPVRLHALWHPHPDPEAPLLLYLHGARWGVTGSAPRMRRMQSLGFSVLAVDYRGFGRSTPALPSEALALEDARAAWDWLARHHPGRPRYLFGHSLGAAIAVHLAAEADGVRGLMIENGFTSVADVFSTMRWGWLPVRWLITQRFDAAQHIGRVRAPVLVVHGSEDTLIRPELGRALYERAPGPKRWVLVEGGTHHSTNAIALGHYEEALRDLFGWTR</sequence>
<evidence type="ECO:0000313" key="5">
    <source>
        <dbReference type="Proteomes" id="UP000294772"/>
    </source>
</evidence>
<dbReference type="AlphaFoldDB" id="A0A2S5T2R0"/>
<dbReference type="Proteomes" id="UP000294772">
    <property type="component" value="Unassembled WGS sequence"/>
</dbReference>
<accession>A0A2S5T2R0</accession>
<dbReference type="PANTHER" id="PTHR12277:SF81">
    <property type="entry name" value="PROTEIN ABHD13"/>
    <property type="match status" value="1"/>
</dbReference>
<dbReference type="InterPro" id="IPR022742">
    <property type="entry name" value="Hydrolase_4"/>
</dbReference>
<keyword evidence="2" id="KW-0378">Hydrolase</keyword>
<dbReference type="PANTHER" id="PTHR12277">
    <property type="entry name" value="ALPHA/BETA HYDROLASE DOMAIN-CONTAINING PROTEIN"/>
    <property type="match status" value="1"/>
</dbReference>
<dbReference type="InterPro" id="IPR029058">
    <property type="entry name" value="AB_hydrolase_fold"/>
</dbReference>